<dbReference type="AlphaFoldDB" id="A0A397VCQ4"/>
<accession>A0A397VCQ4</accession>
<comment type="caution">
    <text evidence="1">The sequence shown here is derived from an EMBL/GenBank/DDBJ whole genome shotgun (WGS) entry which is preliminary data.</text>
</comment>
<keyword evidence="2" id="KW-1185">Reference proteome</keyword>
<proteinExistence type="predicted"/>
<reference evidence="1 2" key="1">
    <citation type="submission" date="2018-06" db="EMBL/GenBank/DDBJ databases">
        <title>Comparative genomics reveals the genomic features of Rhizophagus irregularis, R. cerebriforme, R. diaphanum and Gigaspora rosea, and their symbiotic lifestyle signature.</title>
        <authorList>
            <person name="Morin E."/>
            <person name="San Clemente H."/>
            <person name="Chen E.C.H."/>
            <person name="De La Providencia I."/>
            <person name="Hainaut M."/>
            <person name="Kuo A."/>
            <person name="Kohler A."/>
            <person name="Murat C."/>
            <person name="Tang N."/>
            <person name="Roy S."/>
            <person name="Loubradou J."/>
            <person name="Henrissat B."/>
            <person name="Grigoriev I.V."/>
            <person name="Corradi N."/>
            <person name="Roux C."/>
            <person name="Martin F.M."/>
        </authorList>
    </citation>
    <scope>NUCLEOTIDE SEQUENCE [LARGE SCALE GENOMIC DNA]</scope>
    <source>
        <strain evidence="1 2">DAOM 194757</strain>
    </source>
</reference>
<organism evidence="1 2">
    <name type="scientific">Gigaspora rosea</name>
    <dbReference type="NCBI Taxonomy" id="44941"/>
    <lineage>
        <taxon>Eukaryota</taxon>
        <taxon>Fungi</taxon>
        <taxon>Fungi incertae sedis</taxon>
        <taxon>Mucoromycota</taxon>
        <taxon>Glomeromycotina</taxon>
        <taxon>Glomeromycetes</taxon>
        <taxon>Diversisporales</taxon>
        <taxon>Gigasporaceae</taxon>
        <taxon>Gigaspora</taxon>
    </lineage>
</organism>
<dbReference type="STRING" id="44941.A0A397VCQ4"/>
<name>A0A397VCQ4_9GLOM</name>
<dbReference type="EMBL" id="QKWP01000494">
    <property type="protein sequence ID" value="RIB19127.1"/>
    <property type="molecule type" value="Genomic_DNA"/>
</dbReference>
<evidence type="ECO:0000313" key="2">
    <source>
        <dbReference type="Proteomes" id="UP000266673"/>
    </source>
</evidence>
<dbReference type="OrthoDB" id="2423195at2759"/>
<dbReference type="Proteomes" id="UP000266673">
    <property type="component" value="Unassembled WGS sequence"/>
</dbReference>
<gene>
    <name evidence="1" type="ORF">C2G38_2182721</name>
</gene>
<sequence>MPSGRNIQIRFMAGFQLAKLCSSIINETIFESGKTILPKKLLSERLLEASTFLLHLLQVCHNFVLADPISISNMKEIMKARKGSKGPDLFNQKNNNQMNTDVSTYCMGHITNDRNVLLRILNTSYKNLALLLHSILDLLKKAADREEWELYFSENYISLLVKLVTTMADNFQNQINTAANNSKNSKAADRKEWELYFSENYISLLVKLITTTANNFQNQIDTAANNSKDSVNRIEGEINQTLNMDKQHNLEHLPKLWRIICDIKFESFLAFYW</sequence>
<evidence type="ECO:0000313" key="1">
    <source>
        <dbReference type="EMBL" id="RIB19127.1"/>
    </source>
</evidence>
<protein>
    <submittedName>
        <fullName evidence="1">Uncharacterized protein</fullName>
    </submittedName>
</protein>